<dbReference type="AlphaFoldDB" id="A0AAV9BWR8"/>
<sequence length="150" mass="16349">MHDSRLAWPTTASPARIERPPPARPTRTERLSRAISSRWCSRRWSSGSPTVPSSPSRTPSTDRSTATMTSSSATASTSSARSSFTSAPLTSAGARSNPDHQQPSPLPMASSQMSILMSDETLDRYYVEIRKLFSPPRTYSTCSQTEPKLG</sequence>
<reference evidence="2" key="2">
    <citation type="submission" date="2023-06" db="EMBL/GenBank/DDBJ databases">
        <authorList>
            <person name="Ma L."/>
            <person name="Liu K.-W."/>
            <person name="Li Z."/>
            <person name="Hsiao Y.-Y."/>
            <person name="Qi Y."/>
            <person name="Fu T."/>
            <person name="Tang G."/>
            <person name="Zhang D."/>
            <person name="Sun W.-H."/>
            <person name="Liu D.-K."/>
            <person name="Li Y."/>
            <person name="Chen G.-Z."/>
            <person name="Liu X.-D."/>
            <person name="Liao X.-Y."/>
            <person name="Jiang Y.-T."/>
            <person name="Yu X."/>
            <person name="Hao Y."/>
            <person name="Huang J."/>
            <person name="Zhao X.-W."/>
            <person name="Ke S."/>
            <person name="Chen Y.-Y."/>
            <person name="Wu W.-L."/>
            <person name="Hsu J.-L."/>
            <person name="Lin Y.-F."/>
            <person name="Huang M.-D."/>
            <person name="Li C.-Y."/>
            <person name="Huang L."/>
            <person name="Wang Z.-W."/>
            <person name="Zhao X."/>
            <person name="Zhong W.-Y."/>
            <person name="Peng D.-H."/>
            <person name="Ahmad S."/>
            <person name="Lan S."/>
            <person name="Zhang J.-S."/>
            <person name="Tsai W.-C."/>
            <person name="Van De Peer Y."/>
            <person name="Liu Z.-J."/>
        </authorList>
    </citation>
    <scope>NUCLEOTIDE SEQUENCE</scope>
    <source>
        <strain evidence="2">SCP</strain>
        <tissue evidence="2">Leaves</tissue>
    </source>
</reference>
<proteinExistence type="predicted"/>
<organism evidence="2 3">
    <name type="scientific">Acorus gramineus</name>
    <name type="common">Dwarf sweet flag</name>
    <dbReference type="NCBI Taxonomy" id="55184"/>
    <lineage>
        <taxon>Eukaryota</taxon>
        <taxon>Viridiplantae</taxon>
        <taxon>Streptophyta</taxon>
        <taxon>Embryophyta</taxon>
        <taxon>Tracheophyta</taxon>
        <taxon>Spermatophyta</taxon>
        <taxon>Magnoliopsida</taxon>
        <taxon>Liliopsida</taxon>
        <taxon>Acoraceae</taxon>
        <taxon>Acorus</taxon>
    </lineage>
</organism>
<gene>
    <name evidence="2" type="ORF">QJS04_geneDACA019843</name>
</gene>
<feature type="compositionally biased region" description="Low complexity" evidence="1">
    <location>
        <begin position="33"/>
        <end position="87"/>
    </location>
</feature>
<dbReference type="Proteomes" id="UP001179952">
    <property type="component" value="Unassembled WGS sequence"/>
</dbReference>
<protein>
    <submittedName>
        <fullName evidence="2">Uncharacterized protein</fullName>
    </submittedName>
</protein>
<dbReference type="EMBL" id="JAUJYN010000001">
    <property type="protein sequence ID" value="KAK1280728.1"/>
    <property type="molecule type" value="Genomic_DNA"/>
</dbReference>
<keyword evidence="3" id="KW-1185">Reference proteome</keyword>
<name>A0AAV9BWR8_ACOGR</name>
<feature type="compositionally biased region" description="Polar residues" evidence="1">
    <location>
        <begin position="99"/>
        <end position="115"/>
    </location>
</feature>
<accession>A0AAV9BWR8</accession>
<reference evidence="2" key="1">
    <citation type="journal article" date="2023" name="Nat. Commun.">
        <title>Diploid and tetraploid genomes of Acorus and the evolution of monocots.</title>
        <authorList>
            <person name="Ma L."/>
            <person name="Liu K.W."/>
            <person name="Li Z."/>
            <person name="Hsiao Y.Y."/>
            <person name="Qi Y."/>
            <person name="Fu T."/>
            <person name="Tang G.D."/>
            <person name="Zhang D."/>
            <person name="Sun W.H."/>
            <person name="Liu D.K."/>
            <person name="Li Y."/>
            <person name="Chen G.Z."/>
            <person name="Liu X.D."/>
            <person name="Liao X.Y."/>
            <person name="Jiang Y.T."/>
            <person name="Yu X."/>
            <person name="Hao Y."/>
            <person name="Huang J."/>
            <person name="Zhao X.W."/>
            <person name="Ke S."/>
            <person name="Chen Y.Y."/>
            <person name="Wu W.L."/>
            <person name="Hsu J.L."/>
            <person name="Lin Y.F."/>
            <person name="Huang M.D."/>
            <person name="Li C.Y."/>
            <person name="Huang L."/>
            <person name="Wang Z.W."/>
            <person name="Zhao X."/>
            <person name="Zhong W.Y."/>
            <person name="Peng D.H."/>
            <person name="Ahmad S."/>
            <person name="Lan S."/>
            <person name="Zhang J.S."/>
            <person name="Tsai W.C."/>
            <person name="Van de Peer Y."/>
            <person name="Liu Z.J."/>
        </authorList>
    </citation>
    <scope>NUCLEOTIDE SEQUENCE</scope>
    <source>
        <strain evidence="2">SCP</strain>
    </source>
</reference>
<evidence type="ECO:0000313" key="3">
    <source>
        <dbReference type="Proteomes" id="UP001179952"/>
    </source>
</evidence>
<evidence type="ECO:0000256" key="1">
    <source>
        <dbReference type="SAM" id="MobiDB-lite"/>
    </source>
</evidence>
<feature type="compositionally biased region" description="Basic and acidic residues" evidence="1">
    <location>
        <begin position="16"/>
        <end position="32"/>
    </location>
</feature>
<evidence type="ECO:0000313" key="2">
    <source>
        <dbReference type="EMBL" id="KAK1280728.1"/>
    </source>
</evidence>
<feature type="region of interest" description="Disordered" evidence="1">
    <location>
        <begin position="1"/>
        <end position="115"/>
    </location>
</feature>
<comment type="caution">
    <text evidence="2">The sequence shown here is derived from an EMBL/GenBank/DDBJ whole genome shotgun (WGS) entry which is preliminary data.</text>
</comment>